<sequence>MRRLWMRFPTKWSMVVLFLGISLISIVIMGLVSHINYSNAVKKDFHTVTDEATKRLNHHIEFYFEQLSKSTKTLMNEELIQTWFDGSRKLTAFDTDDIEAMLRRNVAFNYNEVAGLFLKSLDNRVLATRIYYSADSAFASEPWYKVPFSEQKILLPTHTITYPQQTGMSVVSMITPVYSHTTLEPIGSVVIDLSLKEIEATLERSKLGETGQFMLLSQDNTVVYFSDKSWLGRKLSDTPLGGINMPEEGGVNTQSVGGKKVLVSTSSSKVSGWKVVAIVPFDEMASGLYTARNATMLASLLLGIIVILLVPRVSDLFVNPVLHLKINMDKVFQGNYETRAEFHQGRNEFQKLNYSFNKMVEQLNDQLNTISDLKVQEIHARLRQKEAYIQALQNQINPHLLYNSLDVIKSIGYIHNDEMIVSMAGNLADVYRYTAKISDNEVKLKEELDILEKYLEITHIRFPKKFQSRLTVNPKFYECRLVKLTVQPLVENAVKYAVEPRGGNAAIIVSAYDDENDLIIEIADNGEGMSESKLAEVTTRLNELAENGRGHEQPQAESLGLANVHTRLLLKYGEGYGITLSSFPGRGTVVSIRIPMSVPS</sequence>
<dbReference type="Pfam" id="PF02518">
    <property type="entry name" value="HATPase_c"/>
    <property type="match status" value="1"/>
</dbReference>
<dbReference type="AlphaFoldDB" id="A0A4Q9DJS7"/>
<keyword evidence="18" id="KW-1185">Reference proteome</keyword>
<keyword evidence="13 14" id="KW-0472">Membrane</keyword>
<dbReference type="InterPro" id="IPR003660">
    <property type="entry name" value="HAMP_dom"/>
</dbReference>
<dbReference type="Pfam" id="PF06580">
    <property type="entry name" value="His_kinase"/>
    <property type="match status" value="1"/>
</dbReference>
<dbReference type="CDD" id="cd12912">
    <property type="entry name" value="PDC2_MCP_like"/>
    <property type="match status" value="1"/>
</dbReference>
<dbReference type="InterPro" id="IPR036815">
    <property type="entry name" value="14-3-3_dom_sf"/>
</dbReference>
<keyword evidence="7 14" id="KW-0812">Transmembrane</keyword>
<feature type="transmembrane region" description="Helical" evidence="14">
    <location>
        <begin position="12"/>
        <end position="32"/>
    </location>
</feature>
<dbReference type="EMBL" id="SIRE01000019">
    <property type="protein sequence ID" value="TBL74657.1"/>
    <property type="molecule type" value="Genomic_DNA"/>
</dbReference>
<protein>
    <recommendedName>
        <fullName evidence="3">histidine kinase</fullName>
        <ecNumber evidence="3">2.7.13.3</ecNumber>
    </recommendedName>
</protein>
<comment type="caution">
    <text evidence="17">The sequence shown here is derived from an EMBL/GenBank/DDBJ whole genome shotgun (WGS) entry which is preliminary data.</text>
</comment>
<dbReference type="PANTHER" id="PTHR34220">
    <property type="entry name" value="SENSOR HISTIDINE KINASE YPDA"/>
    <property type="match status" value="1"/>
</dbReference>
<dbReference type="PROSITE" id="PS50885">
    <property type="entry name" value="HAMP"/>
    <property type="match status" value="1"/>
</dbReference>
<dbReference type="SMART" id="SM00387">
    <property type="entry name" value="HATPase_c"/>
    <property type="match status" value="1"/>
</dbReference>
<dbReference type="InterPro" id="IPR010559">
    <property type="entry name" value="Sig_transdc_His_kin_internal"/>
</dbReference>
<dbReference type="InterPro" id="IPR050640">
    <property type="entry name" value="Bact_2-comp_sensor_kinase"/>
</dbReference>
<dbReference type="InterPro" id="IPR036890">
    <property type="entry name" value="HATPase_C_sf"/>
</dbReference>
<dbReference type="PANTHER" id="PTHR34220:SF7">
    <property type="entry name" value="SENSOR HISTIDINE KINASE YPDA"/>
    <property type="match status" value="1"/>
</dbReference>
<evidence type="ECO:0000256" key="11">
    <source>
        <dbReference type="ARBA" id="ARBA00022989"/>
    </source>
</evidence>
<dbReference type="InterPro" id="IPR005467">
    <property type="entry name" value="His_kinase_dom"/>
</dbReference>
<name>A0A4Q9DJS7_9BACL</name>
<dbReference type="SUPFAM" id="SSF158472">
    <property type="entry name" value="HAMP domain-like"/>
    <property type="match status" value="1"/>
</dbReference>
<dbReference type="Gene3D" id="6.10.340.10">
    <property type="match status" value="1"/>
</dbReference>
<dbReference type="OrthoDB" id="2491077at2"/>
<evidence type="ECO:0000259" key="16">
    <source>
        <dbReference type="PROSITE" id="PS50885"/>
    </source>
</evidence>
<keyword evidence="5" id="KW-0597">Phosphoprotein</keyword>
<evidence type="ECO:0000256" key="13">
    <source>
        <dbReference type="ARBA" id="ARBA00023136"/>
    </source>
</evidence>
<evidence type="ECO:0000256" key="10">
    <source>
        <dbReference type="ARBA" id="ARBA00022840"/>
    </source>
</evidence>
<dbReference type="PROSITE" id="PS50109">
    <property type="entry name" value="HIS_KIN"/>
    <property type="match status" value="1"/>
</dbReference>
<proteinExistence type="predicted"/>
<dbReference type="EC" id="2.7.13.3" evidence="3"/>
<keyword evidence="12" id="KW-0902">Two-component regulatory system</keyword>
<dbReference type="GO" id="GO:0005524">
    <property type="term" value="F:ATP binding"/>
    <property type="evidence" value="ECO:0007669"/>
    <property type="project" value="UniProtKB-KW"/>
</dbReference>
<keyword evidence="6" id="KW-0808">Transferase</keyword>
<evidence type="ECO:0000256" key="6">
    <source>
        <dbReference type="ARBA" id="ARBA00022679"/>
    </source>
</evidence>
<evidence type="ECO:0000313" key="17">
    <source>
        <dbReference type="EMBL" id="TBL74657.1"/>
    </source>
</evidence>
<dbReference type="Pfam" id="PF02743">
    <property type="entry name" value="dCache_1"/>
    <property type="match status" value="1"/>
</dbReference>
<dbReference type="Proteomes" id="UP000293142">
    <property type="component" value="Unassembled WGS sequence"/>
</dbReference>
<gene>
    <name evidence="17" type="ORF">EYB31_25415</name>
</gene>
<evidence type="ECO:0000256" key="7">
    <source>
        <dbReference type="ARBA" id="ARBA00022692"/>
    </source>
</evidence>
<evidence type="ECO:0000256" key="8">
    <source>
        <dbReference type="ARBA" id="ARBA00022741"/>
    </source>
</evidence>
<feature type="domain" description="Histidine kinase" evidence="15">
    <location>
        <begin position="489"/>
        <end position="598"/>
    </location>
</feature>
<dbReference type="GO" id="GO:0000155">
    <property type="term" value="F:phosphorelay sensor kinase activity"/>
    <property type="evidence" value="ECO:0007669"/>
    <property type="project" value="InterPro"/>
</dbReference>
<comment type="subcellular location">
    <subcellularLocation>
        <location evidence="2">Cell membrane</location>
        <topology evidence="2">Multi-pass membrane protein</topology>
    </subcellularLocation>
</comment>
<evidence type="ECO:0000256" key="3">
    <source>
        <dbReference type="ARBA" id="ARBA00012438"/>
    </source>
</evidence>
<feature type="domain" description="HAMP" evidence="16">
    <location>
        <begin position="315"/>
        <end position="368"/>
    </location>
</feature>
<evidence type="ECO:0000256" key="4">
    <source>
        <dbReference type="ARBA" id="ARBA00022475"/>
    </source>
</evidence>
<evidence type="ECO:0000256" key="14">
    <source>
        <dbReference type="SAM" id="Phobius"/>
    </source>
</evidence>
<evidence type="ECO:0000256" key="1">
    <source>
        <dbReference type="ARBA" id="ARBA00000085"/>
    </source>
</evidence>
<dbReference type="GO" id="GO:0005886">
    <property type="term" value="C:plasma membrane"/>
    <property type="evidence" value="ECO:0007669"/>
    <property type="project" value="UniProtKB-SubCell"/>
</dbReference>
<comment type="catalytic activity">
    <reaction evidence="1">
        <text>ATP + protein L-histidine = ADP + protein N-phospho-L-histidine.</text>
        <dbReference type="EC" id="2.7.13.3"/>
    </reaction>
</comment>
<organism evidence="17 18">
    <name type="scientific">Paenibacillus thalictri</name>
    <dbReference type="NCBI Taxonomy" id="2527873"/>
    <lineage>
        <taxon>Bacteria</taxon>
        <taxon>Bacillati</taxon>
        <taxon>Bacillota</taxon>
        <taxon>Bacilli</taxon>
        <taxon>Bacillales</taxon>
        <taxon>Paenibacillaceae</taxon>
        <taxon>Paenibacillus</taxon>
    </lineage>
</organism>
<evidence type="ECO:0000256" key="12">
    <source>
        <dbReference type="ARBA" id="ARBA00023012"/>
    </source>
</evidence>
<evidence type="ECO:0000259" key="15">
    <source>
        <dbReference type="PROSITE" id="PS50109"/>
    </source>
</evidence>
<dbReference type="CDD" id="cd06225">
    <property type="entry name" value="HAMP"/>
    <property type="match status" value="1"/>
</dbReference>
<dbReference type="RefSeq" id="WP_131016241.1">
    <property type="nucleotide sequence ID" value="NZ_SIRE01000019.1"/>
</dbReference>
<evidence type="ECO:0000256" key="5">
    <source>
        <dbReference type="ARBA" id="ARBA00022553"/>
    </source>
</evidence>
<keyword evidence="9 17" id="KW-0418">Kinase</keyword>
<dbReference type="Gene3D" id="3.30.450.20">
    <property type="entry name" value="PAS domain"/>
    <property type="match status" value="2"/>
</dbReference>
<dbReference type="Gene3D" id="3.30.565.10">
    <property type="entry name" value="Histidine kinase-like ATPase, C-terminal domain"/>
    <property type="match status" value="1"/>
</dbReference>
<evidence type="ECO:0000256" key="9">
    <source>
        <dbReference type="ARBA" id="ARBA00022777"/>
    </source>
</evidence>
<keyword evidence="8" id="KW-0547">Nucleotide-binding</keyword>
<accession>A0A4Q9DJS7</accession>
<keyword evidence="11 14" id="KW-1133">Transmembrane helix</keyword>
<dbReference type="SUPFAM" id="SSF55874">
    <property type="entry name" value="ATPase domain of HSP90 chaperone/DNA topoisomerase II/histidine kinase"/>
    <property type="match status" value="1"/>
</dbReference>
<evidence type="ECO:0000256" key="2">
    <source>
        <dbReference type="ARBA" id="ARBA00004651"/>
    </source>
</evidence>
<keyword evidence="10" id="KW-0067">ATP-binding</keyword>
<dbReference type="InterPro" id="IPR003594">
    <property type="entry name" value="HATPase_dom"/>
</dbReference>
<evidence type="ECO:0000313" key="18">
    <source>
        <dbReference type="Proteomes" id="UP000293142"/>
    </source>
</evidence>
<reference evidence="17 18" key="1">
    <citation type="submission" date="2019-02" db="EMBL/GenBank/DDBJ databases">
        <title>Paenibacillus sp. nov., isolated from surface-sterilized tissue of Thalictrum simplex L.</title>
        <authorList>
            <person name="Tuo L."/>
        </authorList>
    </citation>
    <scope>NUCLEOTIDE SEQUENCE [LARGE SCALE GENOMIC DNA]</scope>
    <source>
        <strain evidence="17 18">N2SHLJ1</strain>
    </source>
</reference>
<keyword evidence="4" id="KW-1003">Cell membrane</keyword>
<dbReference type="SUPFAM" id="SSF48445">
    <property type="entry name" value="14-3-3 protein"/>
    <property type="match status" value="1"/>
</dbReference>
<dbReference type="InterPro" id="IPR033479">
    <property type="entry name" value="dCache_1"/>
</dbReference>